<dbReference type="Proteomes" id="UP000634136">
    <property type="component" value="Unassembled WGS sequence"/>
</dbReference>
<protein>
    <submittedName>
        <fullName evidence="1">Uncharacterized protein</fullName>
    </submittedName>
</protein>
<evidence type="ECO:0000313" key="1">
    <source>
        <dbReference type="EMBL" id="KAF7840209.1"/>
    </source>
</evidence>
<proteinExistence type="predicted"/>
<comment type="caution">
    <text evidence="1">The sequence shown here is derived from an EMBL/GenBank/DDBJ whole genome shotgun (WGS) entry which is preliminary data.</text>
</comment>
<reference evidence="1" key="1">
    <citation type="submission" date="2020-09" db="EMBL/GenBank/DDBJ databases">
        <title>Genome-Enabled Discovery of Anthraquinone Biosynthesis in Senna tora.</title>
        <authorList>
            <person name="Kang S.-H."/>
            <person name="Pandey R.P."/>
            <person name="Lee C.-M."/>
            <person name="Sim J.-S."/>
            <person name="Jeong J.-T."/>
            <person name="Choi B.-S."/>
            <person name="Jung M."/>
            <person name="Ginzburg D."/>
            <person name="Zhao K."/>
            <person name="Won S.Y."/>
            <person name="Oh T.-J."/>
            <person name="Yu Y."/>
            <person name="Kim N.-H."/>
            <person name="Lee O.R."/>
            <person name="Lee T.-H."/>
            <person name="Bashyal P."/>
            <person name="Kim T.-S."/>
            <person name="Lee W.-H."/>
            <person name="Kawkins C."/>
            <person name="Kim C.-K."/>
            <person name="Kim J.S."/>
            <person name="Ahn B.O."/>
            <person name="Rhee S.Y."/>
            <person name="Sohng J.K."/>
        </authorList>
    </citation>
    <scope>NUCLEOTIDE SEQUENCE</scope>
    <source>
        <tissue evidence="1">Leaf</tissue>
    </source>
</reference>
<name>A0A835CFG0_9FABA</name>
<organism evidence="1 2">
    <name type="scientific">Senna tora</name>
    <dbReference type="NCBI Taxonomy" id="362788"/>
    <lineage>
        <taxon>Eukaryota</taxon>
        <taxon>Viridiplantae</taxon>
        <taxon>Streptophyta</taxon>
        <taxon>Embryophyta</taxon>
        <taxon>Tracheophyta</taxon>
        <taxon>Spermatophyta</taxon>
        <taxon>Magnoliopsida</taxon>
        <taxon>eudicotyledons</taxon>
        <taxon>Gunneridae</taxon>
        <taxon>Pentapetalae</taxon>
        <taxon>rosids</taxon>
        <taxon>fabids</taxon>
        <taxon>Fabales</taxon>
        <taxon>Fabaceae</taxon>
        <taxon>Caesalpinioideae</taxon>
        <taxon>Cassia clade</taxon>
        <taxon>Senna</taxon>
    </lineage>
</organism>
<dbReference type="EMBL" id="JAAIUW010000003">
    <property type="protein sequence ID" value="KAF7840209.1"/>
    <property type="molecule type" value="Genomic_DNA"/>
</dbReference>
<gene>
    <name evidence="1" type="ORF">G2W53_008691</name>
</gene>
<sequence>MAIYLLALKSENTQDFTSNGNG</sequence>
<dbReference type="AlphaFoldDB" id="A0A835CFG0"/>
<accession>A0A835CFG0</accession>
<keyword evidence="2" id="KW-1185">Reference proteome</keyword>
<evidence type="ECO:0000313" key="2">
    <source>
        <dbReference type="Proteomes" id="UP000634136"/>
    </source>
</evidence>